<keyword evidence="6" id="KW-1185">Reference proteome</keyword>
<gene>
    <name evidence="5" type="ORF">EV421DRAFT_257590</name>
</gene>
<name>A0AA39JTB7_9AGAR</name>
<dbReference type="InterPro" id="IPR001138">
    <property type="entry name" value="Zn2Cys6_DnaBD"/>
</dbReference>
<evidence type="ECO:0000313" key="5">
    <source>
        <dbReference type="EMBL" id="KAK0446203.1"/>
    </source>
</evidence>
<dbReference type="PROSITE" id="PS50048">
    <property type="entry name" value="ZN2_CY6_FUNGAL_2"/>
    <property type="match status" value="1"/>
</dbReference>
<dbReference type="EMBL" id="JAUEPT010000014">
    <property type="protein sequence ID" value="KAK0446203.1"/>
    <property type="molecule type" value="Genomic_DNA"/>
</dbReference>
<dbReference type="SUPFAM" id="SSF57701">
    <property type="entry name" value="Zn2/Cys6 DNA-binding domain"/>
    <property type="match status" value="1"/>
</dbReference>
<reference evidence="5" key="1">
    <citation type="submission" date="2023-06" db="EMBL/GenBank/DDBJ databases">
        <authorList>
            <consortium name="Lawrence Berkeley National Laboratory"/>
            <person name="Ahrendt S."/>
            <person name="Sahu N."/>
            <person name="Indic B."/>
            <person name="Wong-Bajracharya J."/>
            <person name="Merenyi Z."/>
            <person name="Ke H.-M."/>
            <person name="Monk M."/>
            <person name="Kocsube S."/>
            <person name="Drula E."/>
            <person name="Lipzen A."/>
            <person name="Balint B."/>
            <person name="Henrissat B."/>
            <person name="Andreopoulos B."/>
            <person name="Martin F.M."/>
            <person name="Harder C.B."/>
            <person name="Rigling D."/>
            <person name="Ford K.L."/>
            <person name="Foster G.D."/>
            <person name="Pangilinan J."/>
            <person name="Papanicolaou A."/>
            <person name="Barry K."/>
            <person name="LaButti K."/>
            <person name="Viragh M."/>
            <person name="Koriabine M."/>
            <person name="Yan M."/>
            <person name="Riley R."/>
            <person name="Champramary S."/>
            <person name="Plett K.L."/>
            <person name="Tsai I.J."/>
            <person name="Slot J."/>
            <person name="Sipos G."/>
            <person name="Plett J."/>
            <person name="Nagy L.G."/>
            <person name="Grigoriev I.V."/>
        </authorList>
    </citation>
    <scope>NUCLEOTIDE SEQUENCE</scope>
    <source>
        <strain evidence="5">FPL87.14</strain>
    </source>
</reference>
<dbReference type="SMART" id="SM00906">
    <property type="entry name" value="Fungal_trans"/>
    <property type="match status" value="1"/>
</dbReference>
<evidence type="ECO:0000256" key="2">
    <source>
        <dbReference type="ARBA" id="ARBA00023242"/>
    </source>
</evidence>
<accession>A0AA39JTB7</accession>
<dbReference type="GO" id="GO:0000981">
    <property type="term" value="F:DNA-binding transcription factor activity, RNA polymerase II-specific"/>
    <property type="evidence" value="ECO:0007669"/>
    <property type="project" value="InterPro"/>
</dbReference>
<keyword evidence="1" id="KW-0479">Metal-binding</keyword>
<dbReference type="InterPro" id="IPR007219">
    <property type="entry name" value="XnlR_reg_dom"/>
</dbReference>
<dbReference type="GO" id="GO:0006351">
    <property type="term" value="P:DNA-templated transcription"/>
    <property type="evidence" value="ECO:0007669"/>
    <property type="project" value="InterPro"/>
</dbReference>
<evidence type="ECO:0000313" key="6">
    <source>
        <dbReference type="Proteomes" id="UP001175226"/>
    </source>
</evidence>
<feature type="compositionally biased region" description="Polar residues" evidence="3">
    <location>
        <begin position="809"/>
        <end position="821"/>
    </location>
</feature>
<evidence type="ECO:0000256" key="1">
    <source>
        <dbReference type="ARBA" id="ARBA00022723"/>
    </source>
</evidence>
<dbReference type="PANTHER" id="PTHR46910">
    <property type="entry name" value="TRANSCRIPTION FACTOR PDR1"/>
    <property type="match status" value="1"/>
</dbReference>
<dbReference type="GO" id="GO:0003677">
    <property type="term" value="F:DNA binding"/>
    <property type="evidence" value="ECO:0007669"/>
    <property type="project" value="InterPro"/>
</dbReference>
<dbReference type="CDD" id="cd12148">
    <property type="entry name" value="fungal_TF_MHR"/>
    <property type="match status" value="1"/>
</dbReference>
<feature type="domain" description="Zn(2)-C6 fungal-type" evidence="4">
    <location>
        <begin position="19"/>
        <end position="52"/>
    </location>
</feature>
<proteinExistence type="predicted"/>
<protein>
    <submittedName>
        <fullName evidence="5">Fungal-specific transcription factor domain-containing protein</fullName>
    </submittedName>
</protein>
<dbReference type="InterPro" id="IPR036864">
    <property type="entry name" value="Zn2-C6_fun-type_DNA-bd_sf"/>
</dbReference>
<organism evidence="5 6">
    <name type="scientific">Armillaria borealis</name>
    <dbReference type="NCBI Taxonomy" id="47425"/>
    <lineage>
        <taxon>Eukaryota</taxon>
        <taxon>Fungi</taxon>
        <taxon>Dikarya</taxon>
        <taxon>Basidiomycota</taxon>
        <taxon>Agaricomycotina</taxon>
        <taxon>Agaricomycetes</taxon>
        <taxon>Agaricomycetidae</taxon>
        <taxon>Agaricales</taxon>
        <taxon>Marasmiineae</taxon>
        <taxon>Physalacriaceae</taxon>
        <taxon>Armillaria</taxon>
    </lineage>
</organism>
<feature type="region of interest" description="Disordered" evidence="3">
    <location>
        <begin position="808"/>
        <end position="831"/>
    </location>
</feature>
<sequence length="831" mass="93807">MKESAPGATAAKKRRLRGACDLCKQKKIRCDSAKMPGNICSNCLAYNEECTHNSSNTKKDLKLPSAYNFVNYVSPPFDQQGEGSNVSDLQVSAGSSVTRALVNDILADSYVVPSDPSTAKQLLVDLATSVHALESELAVCRQVLAREVSVSVSVSNVSSPAPASAVADEDANTVVEDKTDVYLTEPLKRLTIGQSRHRHYGKSSPLMLIKKAIEIKKEFIGTCEGLSFEAKRPEFWNNQPWQKSLHEDEHPPPPLIFPDDDLLQDLIDLYYEECDMIVHLIYRPKFEKNVAQGLHLYDRRFGSVVLLVCAIASPHSNDPRVFLDPTQEHSAGWQWYQQVRPIPSSFVEPCSIYDLQIYSLMVLYGNTSTTPELSWVLPSLGIRMAQSVAAHRRKPDKSKWTVEDEEWKRAFWVIFCVDVMSCVTTGRPLATSSDDFDLDMPIECDDEYWEHPNPSRAFKQPAGKLSTVTFWVKYLELLEIFAFMHRTVYAVKRSAMSKDVRGPEWDSKVVVTIDSALNKWVDSVPDHLRWNPHNPDPRFFKQSTILYSVYYWVQIQLHRPFISTVSQPSPISFPSLAICANAARSCCHVADTYHQRGFRPLTITEISLFCSAIVLLINVWRGRKYGGSSSMLDRDIGNIHKCINILQFHEKRWQIAGRYHDMLRGLLVDLNSIPETHLPSLKRTREGEEVSSAPPALTTLPVMEWTHPTPESLPLDTEMAAVNSQQQLFNLPLYTDELGRPSLPTDYVGKGVDGDDYAEWFQQHFPGDTFLTTGYSDEMSWAAADHPGRLSGGFLSSFMGEYDARFEIPQQQQGNSPSSIDQEMAKWFSQD</sequence>
<dbReference type="InterPro" id="IPR050987">
    <property type="entry name" value="AtrR-like"/>
</dbReference>
<dbReference type="PANTHER" id="PTHR46910:SF38">
    <property type="entry name" value="ZN(2)-C6 FUNGAL-TYPE DOMAIN-CONTAINING PROTEIN"/>
    <property type="match status" value="1"/>
</dbReference>
<comment type="caution">
    <text evidence="5">The sequence shown here is derived from an EMBL/GenBank/DDBJ whole genome shotgun (WGS) entry which is preliminary data.</text>
</comment>
<dbReference type="AlphaFoldDB" id="A0AA39JTB7"/>
<dbReference type="PROSITE" id="PS00463">
    <property type="entry name" value="ZN2_CY6_FUNGAL_1"/>
    <property type="match status" value="1"/>
</dbReference>
<evidence type="ECO:0000256" key="3">
    <source>
        <dbReference type="SAM" id="MobiDB-lite"/>
    </source>
</evidence>
<dbReference type="Proteomes" id="UP001175226">
    <property type="component" value="Unassembled WGS sequence"/>
</dbReference>
<dbReference type="SMART" id="SM00066">
    <property type="entry name" value="GAL4"/>
    <property type="match status" value="1"/>
</dbReference>
<dbReference type="Pfam" id="PF00172">
    <property type="entry name" value="Zn_clus"/>
    <property type="match status" value="1"/>
</dbReference>
<dbReference type="Pfam" id="PF04082">
    <property type="entry name" value="Fungal_trans"/>
    <property type="match status" value="1"/>
</dbReference>
<dbReference type="GO" id="GO:0008270">
    <property type="term" value="F:zinc ion binding"/>
    <property type="evidence" value="ECO:0007669"/>
    <property type="project" value="InterPro"/>
</dbReference>
<dbReference type="Gene3D" id="4.10.240.10">
    <property type="entry name" value="Zn(2)-C6 fungal-type DNA-binding domain"/>
    <property type="match status" value="1"/>
</dbReference>
<keyword evidence="2" id="KW-0539">Nucleus</keyword>
<evidence type="ECO:0000259" key="4">
    <source>
        <dbReference type="PROSITE" id="PS50048"/>
    </source>
</evidence>
<dbReference type="CDD" id="cd00067">
    <property type="entry name" value="GAL4"/>
    <property type="match status" value="1"/>
</dbReference>